<keyword evidence="2" id="KW-0808">Transferase</keyword>
<accession>A0A2W0C993</accession>
<dbReference type="AlphaFoldDB" id="A0A2W0C993"/>
<protein>
    <submittedName>
        <fullName evidence="2">N-acetyltransferase GCN5</fullName>
        <ecNumber evidence="2">2.3.1.158</ecNumber>
    </submittedName>
</protein>
<dbReference type="SUPFAM" id="SSF55729">
    <property type="entry name" value="Acyl-CoA N-acyltransferases (Nat)"/>
    <property type="match status" value="1"/>
</dbReference>
<dbReference type="PANTHER" id="PTHR43415:SF4">
    <property type="entry name" value="N-ACETYLTRANSFERASE DOMAIN-CONTAINING PROTEIN"/>
    <property type="match status" value="1"/>
</dbReference>
<evidence type="ECO:0000259" key="1">
    <source>
        <dbReference type="PROSITE" id="PS51186"/>
    </source>
</evidence>
<dbReference type="PROSITE" id="PS51186">
    <property type="entry name" value="GNAT"/>
    <property type="match status" value="1"/>
</dbReference>
<dbReference type="EC" id="2.3.1.158" evidence="2"/>
<feature type="domain" description="N-acetyltransferase" evidence="1">
    <location>
        <begin position="13"/>
        <end position="182"/>
    </location>
</feature>
<reference evidence="2 3" key="1">
    <citation type="submission" date="2018-01" db="EMBL/GenBank/DDBJ databases">
        <title>Genome sequence of the PGP bacterium Paenibacillus illinoisensis E3.</title>
        <authorList>
            <person name="Rolli E."/>
            <person name="Marasco R."/>
            <person name="Bessem C."/>
            <person name="Michoud G."/>
            <person name="Gaiarsa S."/>
            <person name="Borin S."/>
            <person name="Daffonchio D."/>
        </authorList>
    </citation>
    <scope>NUCLEOTIDE SEQUENCE [LARGE SCALE GENOMIC DNA]</scope>
    <source>
        <strain evidence="2 3">E3</strain>
    </source>
</reference>
<evidence type="ECO:0000313" key="2">
    <source>
        <dbReference type="EMBL" id="PYY26642.1"/>
    </source>
</evidence>
<dbReference type="InterPro" id="IPR016181">
    <property type="entry name" value="Acyl_CoA_acyltransferase"/>
</dbReference>
<dbReference type="InterPro" id="IPR000182">
    <property type="entry name" value="GNAT_dom"/>
</dbReference>
<proteinExistence type="predicted"/>
<dbReference type="OrthoDB" id="9795206at2"/>
<dbReference type="GO" id="GO:0046027">
    <property type="term" value="F:phospholipid:diacylglycerol acyltransferase activity"/>
    <property type="evidence" value="ECO:0007669"/>
    <property type="project" value="UniProtKB-EC"/>
</dbReference>
<comment type="caution">
    <text evidence="2">The sequence shown here is derived from an EMBL/GenBank/DDBJ whole genome shotgun (WGS) entry which is preliminary data.</text>
</comment>
<dbReference type="Gene3D" id="3.40.630.30">
    <property type="match status" value="1"/>
</dbReference>
<gene>
    <name evidence="2" type="ORF">PIL02S_06052</name>
</gene>
<dbReference type="CDD" id="cd04301">
    <property type="entry name" value="NAT_SF"/>
    <property type="match status" value="1"/>
</dbReference>
<evidence type="ECO:0000313" key="3">
    <source>
        <dbReference type="Proteomes" id="UP000247459"/>
    </source>
</evidence>
<dbReference type="Proteomes" id="UP000247459">
    <property type="component" value="Unassembled WGS sequence"/>
</dbReference>
<dbReference type="PANTHER" id="PTHR43415">
    <property type="entry name" value="SPERMIDINE N(1)-ACETYLTRANSFERASE"/>
    <property type="match status" value="1"/>
</dbReference>
<sequence>MIISETMVLNHNVLIREIEHEDIPELYELIYGEEQPEWKKWDAPYFPLEHVSYTAFQEYTCKEILDDGEPSHRMIIQVNDEIVGTVNYYWEHKPSNWMEVGIVIYKPKYWNGGYGTAALKMWIDYLFNKLPIVRVGLTTWSGNERMMKVAEKLGMQLEGRLRKCRFYNNTYYDSIRMGLLREEWITEQF</sequence>
<organism evidence="2 3">
    <name type="scientific">Paenibacillus illinoisensis</name>
    <dbReference type="NCBI Taxonomy" id="59845"/>
    <lineage>
        <taxon>Bacteria</taxon>
        <taxon>Bacillati</taxon>
        <taxon>Bacillota</taxon>
        <taxon>Bacilli</taxon>
        <taxon>Bacillales</taxon>
        <taxon>Paenibacillaceae</taxon>
        <taxon>Paenibacillus</taxon>
    </lineage>
</organism>
<keyword evidence="2" id="KW-0012">Acyltransferase</keyword>
<dbReference type="Pfam" id="PF13302">
    <property type="entry name" value="Acetyltransf_3"/>
    <property type="match status" value="1"/>
</dbReference>
<name>A0A2W0C993_9BACL</name>
<dbReference type="EMBL" id="PRLG01000029">
    <property type="protein sequence ID" value="PYY26642.1"/>
    <property type="molecule type" value="Genomic_DNA"/>
</dbReference>